<evidence type="ECO:0000256" key="1">
    <source>
        <dbReference type="SAM" id="MobiDB-lite"/>
    </source>
</evidence>
<keyword evidence="3" id="KW-1185">Reference proteome</keyword>
<evidence type="ECO:0000313" key="2">
    <source>
        <dbReference type="EnsemblPlants" id="Zm00001eb017270_P001"/>
    </source>
</evidence>
<protein>
    <submittedName>
        <fullName evidence="2">Uncharacterized protein</fullName>
    </submittedName>
</protein>
<dbReference type="AlphaFoldDB" id="A0A804LKI7"/>
<accession>A0A804LKI7</accession>
<dbReference type="Proteomes" id="UP000007305">
    <property type="component" value="Chromosome 1"/>
</dbReference>
<feature type="region of interest" description="Disordered" evidence="1">
    <location>
        <begin position="1"/>
        <end position="27"/>
    </location>
</feature>
<proteinExistence type="predicted"/>
<reference evidence="2" key="3">
    <citation type="submission" date="2021-05" db="UniProtKB">
        <authorList>
            <consortium name="EnsemblPlants"/>
        </authorList>
    </citation>
    <scope>IDENTIFICATION</scope>
    <source>
        <strain evidence="2">cv. B73</strain>
    </source>
</reference>
<organism evidence="2 3">
    <name type="scientific">Zea mays</name>
    <name type="common">Maize</name>
    <dbReference type="NCBI Taxonomy" id="4577"/>
    <lineage>
        <taxon>Eukaryota</taxon>
        <taxon>Viridiplantae</taxon>
        <taxon>Streptophyta</taxon>
        <taxon>Embryophyta</taxon>
        <taxon>Tracheophyta</taxon>
        <taxon>Spermatophyta</taxon>
        <taxon>Magnoliopsida</taxon>
        <taxon>Liliopsida</taxon>
        <taxon>Poales</taxon>
        <taxon>Poaceae</taxon>
        <taxon>PACMAD clade</taxon>
        <taxon>Panicoideae</taxon>
        <taxon>Andropogonodae</taxon>
        <taxon>Andropogoneae</taxon>
        <taxon>Tripsacinae</taxon>
        <taxon>Zea</taxon>
    </lineage>
</organism>
<reference evidence="3" key="1">
    <citation type="submission" date="2015-12" db="EMBL/GenBank/DDBJ databases">
        <title>Update maize B73 reference genome by single molecule sequencing technologies.</title>
        <authorList>
            <consortium name="Maize Genome Sequencing Project"/>
            <person name="Ware D."/>
        </authorList>
    </citation>
    <scope>NUCLEOTIDE SEQUENCE [LARGE SCALE GENOMIC DNA]</scope>
    <source>
        <strain evidence="3">cv. B73</strain>
    </source>
</reference>
<sequence>MDGAGEPRSRGLAGTRKCDEQASSGAGAGVGLEVSDVVRGEAWAWWRLRWSFRIGCAVCLVVE</sequence>
<name>A0A804LKI7_MAIZE</name>
<dbReference type="Gramene" id="Zm00001eb017270_T001">
    <property type="protein sequence ID" value="Zm00001eb017270_P001"/>
    <property type="gene ID" value="Zm00001eb017270"/>
</dbReference>
<evidence type="ECO:0000313" key="3">
    <source>
        <dbReference type="Proteomes" id="UP000007305"/>
    </source>
</evidence>
<dbReference type="EnsemblPlants" id="Zm00001eb017270_T001">
    <property type="protein sequence ID" value="Zm00001eb017270_P001"/>
    <property type="gene ID" value="Zm00001eb017270"/>
</dbReference>
<reference evidence="2" key="2">
    <citation type="submission" date="2019-07" db="EMBL/GenBank/DDBJ databases">
        <authorList>
            <person name="Seetharam A."/>
            <person name="Woodhouse M."/>
            <person name="Cannon E."/>
        </authorList>
    </citation>
    <scope>NUCLEOTIDE SEQUENCE [LARGE SCALE GENOMIC DNA]</scope>
    <source>
        <strain evidence="2">cv. B73</strain>
    </source>
</reference>
<dbReference type="InParanoid" id="A0A804LKI7"/>